<dbReference type="AlphaFoldDB" id="A0A142BWC1"/>
<name>A0A142BWC1_9BACT</name>
<dbReference type="EMBL" id="KU736876">
    <property type="protein sequence ID" value="AMP42409.1"/>
    <property type="molecule type" value="Genomic_DNA"/>
</dbReference>
<sequence>MQKDTNGEEMSDKSDDYNLLRKKLGKASAYLATPNPLTGKTISMFEKAHGLTVHDMTASLGLNTSTLYAQKRVTMGLAPNLSILLRLYSAFPHQIPKLNLPTIESVIEKIKAVDPNFNDRSIAPLLGFEMLASTRLLSQPECTNRMYQPTQRLLYLIDQLLTEDPENWWVIKQVVEVEAEASEIDPPEQVWTVSGYQRNTKIKKYRKKTNSKSKETKLLEND</sequence>
<evidence type="ECO:0000313" key="1">
    <source>
        <dbReference type="EMBL" id="AMP42409.1"/>
    </source>
</evidence>
<reference evidence="1" key="2">
    <citation type="submission" date="2016-02" db="EMBL/GenBank/DDBJ databases">
        <authorList>
            <person name="Wen L."/>
            <person name="He K."/>
            <person name="Yang H."/>
        </authorList>
    </citation>
    <scope>NUCLEOTIDE SEQUENCE</scope>
</reference>
<organism evidence="1">
    <name type="scientific">uncultured bacterium IN-11</name>
    <dbReference type="NCBI Taxonomy" id="1805589"/>
    <lineage>
        <taxon>Bacteria</taxon>
        <taxon>environmental samples</taxon>
    </lineage>
</organism>
<accession>A0A142BWC1</accession>
<proteinExistence type="predicted"/>
<protein>
    <submittedName>
        <fullName evidence="1">Uncharacterized protein</fullName>
    </submittedName>
</protein>
<reference evidence="1" key="1">
    <citation type="journal article" date="2016" name="Appl. Environ. Microbiol.">
        <title>Diversity of the Tetracycline Mobilome within a Chinese Pig Manure Sample.</title>
        <authorList>
            <person name="Leclercq S.O."/>
            <person name="Wang C."/>
            <person name="Zhu Y."/>
            <person name="Wu H."/>
            <person name="Du X."/>
            <person name="Liu Z."/>
            <person name="Feng J."/>
        </authorList>
    </citation>
    <scope>NUCLEOTIDE SEQUENCE</scope>
</reference>